<accession>A0A0A9SW06</accession>
<reference evidence="1" key="2">
    <citation type="journal article" date="2015" name="Data Brief">
        <title>Shoot transcriptome of the giant reed, Arundo donax.</title>
        <authorList>
            <person name="Barrero R.A."/>
            <person name="Guerrero F.D."/>
            <person name="Moolhuijzen P."/>
            <person name="Goolsby J.A."/>
            <person name="Tidwell J."/>
            <person name="Bellgard S.E."/>
            <person name="Bellgard M.I."/>
        </authorList>
    </citation>
    <scope>NUCLEOTIDE SEQUENCE</scope>
    <source>
        <tissue evidence="1">Shoot tissue taken approximately 20 cm above the soil surface</tissue>
    </source>
</reference>
<organism evidence="1">
    <name type="scientific">Arundo donax</name>
    <name type="common">Giant reed</name>
    <name type="synonym">Donax arundinaceus</name>
    <dbReference type="NCBI Taxonomy" id="35708"/>
    <lineage>
        <taxon>Eukaryota</taxon>
        <taxon>Viridiplantae</taxon>
        <taxon>Streptophyta</taxon>
        <taxon>Embryophyta</taxon>
        <taxon>Tracheophyta</taxon>
        <taxon>Spermatophyta</taxon>
        <taxon>Magnoliopsida</taxon>
        <taxon>Liliopsida</taxon>
        <taxon>Poales</taxon>
        <taxon>Poaceae</taxon>
        <taxon>PACMAD clade</taxon>
        <taxon>Arundinoideae</taxon>
        <taxon>Arundineae</taxon>
        <taxon>Arundo</taxon>
    </lineage>
</organism>
<name>A0A0A9SW06_ARUDO</name>
<protein>
    <submittedName>
        <fullName evidence="1">Uncharacterized protein</fullName>
    </submittedName>
</protein>
<sequence length="69" mass="8061">MLMKVRRRYSCLSCNNIKSKRENKLNNCVIYRREVKGTITGDNLLALHSGTSKHRQNRISTRLNMNVIL</sequence>
<proteinExistence type="predicted"/>
<dbReference type="EMBL" id="GBRH01169534">
    <property type="protein sequence ID" value="JAE28362.1"/>
    <property type="molecule type" value="Transcribed_RNA"/>
</dbReference>
<reference evidence="1" key="1">
    <citation type="submission" date="2014-09" db="EMBL/GenBank/DDBJ databases">
        <authorList>
            <person name="Magalhaes I.L.F."/>
            <person name="Oliveira U."/>
            <person name="Santos F.R."/>
            <person name="Vidigal T.H.D.A."/>
            <person name="Brescovit A.D."/>
            <person name="Santos A.J."/>
        </authorList>
    </citation>
    <scope>NUCLEOTIDE SEQUENCE</scope>
    <source>
        <tissue evidence="1">Shoot tissue taken approximately 20 cm above the soil surface</tissue>
    </source>
</reference>
<dbReference type="AlphaFoldDB" id="A0A0A9SW06"/>
<evidence type="ECO:0000313" key="1">
    <source>
        <dbReference type="EMBL" id="JAE28362.1"/>
    </source>
</evidence>